<evidence type="ECO:0000256" key="1">
    <source>
        <dbReference type="ARBA" id="ARBA00022574"/>
    </source>
</evidence>
<organism evidence="3 4">
    <name type="scientific">Gymnopilus junonius</name>
    <name type="common">Spectacular rustgill mushroom</name>
    <name type="synonym">Gymnopilus spectabilis subsp. junonius</name>
    <dbReference type="NCBI Taxonomy" id="109634"/>
    <lineage>
        <taxon>Eukaryota</taxon>
        <taxon>Fungi</taxon>
        <taxon>Dikarya</taxon>
        <taxon>Basidiomycota</taxon>
        <taxon>Agaricomycotina</taxon>
        <taxon>Agaricomycetes</taxon>
        <taxon>Agaricomycetidae</taxon>
        <taxon>Agaricales</taxon>
        <taxon>Agaricineae</taxon>
        <taxon>Hymenogastraceae</taxon>
        <taxon>Gymnopilus</taxon>
    </lineage>
</organism>
<gene>
    <name evidence="3" type="ORF">CPB84DRAFT_1793635</name>
</gene>
<keyword evidence="1" id="KW-0853">WD repeat</keyword>
<protein>
    <submittedName>
        <fullName evidence="3">Uncharacterized protein</fullName>
    </submittedName>
</protein>
<evidence type="ECO:0000313" key="3">
    <source>
        <dbReference type="EMBL" id="KAF8879101.1"/>
    </source>
</evidence>
<keyword evidence="4" id="KW-1185">Reference proteome</keyword>
<accession>A0A9P5NBP5</accession>
<dbReference type="InterPro" id="IPR015943">
    <property type="entry name" value="WD40/YVTN_repeat-like_dom_sf"/>
</dbReference>
<reference evidence="3" key="1">
    <citation type="submission" date="2020-11" db="EMBL/GenBank/DDBJ databases">
        <authorList>
            <consortium name="DOE Joint Genome Institute"/>
            <person name="Ahrendt S."/>
            <person name="Riley R."/>
            <person name="Andreopoulos W."/>
            <person name="LaButti K."/>
            <person name="Pangilinan J."/>
            <person name="Ruiz-duenas F.J."/>
            <person name="Barrasa J.M."/>
            <person name="Sanchez-Garcia M."/>
            <person name="Camarero S."/>
            <person name="Miyauchi S."/>
            <person name="Serrano A."/>
            <person name="Linde D."/>
            <person name="Babiker R."/>
            <person name="Drula E."/>
            <person name="Ayuso-Fernandez I."/>
            <person name="Pacheco R."/>
            <person name="Padilla G."/>
            <person name="Ferreira P."/>
            <person name="Barriuso J."/>
            <person name="Kellner H."/>
            <person name="Castanera R."/>
            <person name="Alfaro M."/>
            <person name="Ramirez L."/>
            <person name="Pisabarro A.G."/>
            <person name="Kuo A."/>
            <person name="Tritt A."/>
            <person name="Lipzen A."/>
            <person name="He G."/>
            <person name="Yan M."/>
            <person name="Ng V."/>
            <person name="Cullen D."/>
            <person name="Martin F."/>
            <person name="Rosso M.-N."/>
            <person name="Henrissat B."/>
            <person name="Hibbett D."/>
            <person name="Martinez A.T."/>
            <person name="Grigoriev I.V."/>
        </authorList>
    </citation>
    <scope>NUCLEOTIDE SEQUENCE</scope>
    <source>
        <strain evidence="3">AH 44721</strain>
    </source>
</reference>
<dbReference type="EMBL" id="JADNYJ010000152">
    <property type="protein sequence ID" value="KAF8879101.1"/>
    <property type="molecule type" value="Genomic_DNA"/>
</dbReference>
<evidence type="ECO:0000256" key="2">
    <source>
        <dbReference type="ARBA" id="ARBA00022737"/>
    </source>
</evidence>
<dbReference type="Gene3D" id="2.130.10.10">
    <property type="entry name" value="YVTN repeat-like/Quinoprotein amine dehydrogenase"/>
    <property type="match status" value="1"/>
</dbReference>
<dbReference type="PANTHER" id="PTHR44472">
    <property type="entry name" value="DDB1- AND CUL4-ASSOCIATED FACTOR 4-RELATED"/>
    <property type="match status" value="1"/>
</dbReference>
<evidence type="ECO:0000313" key="4">
    <source>
        <dbReference type="Proteomes" id="UP000724874"/>
    </source>
</evidence>
<dbReference type="PANTHER" id="PTHR44472:SF1">
    <property type="entry name" value="DDB1 AND CUL4 ASSOCIATED FACTOR 4"/>
    <property type="match status" value="1"/>
</dbReference>
<dbReference type="OrthoDB" id="128867at2759"/>
<sequence length="423" mass="47173">MPPELAGFYWDEVRNRYFPLSSRPKTHPATASTVEGVTLEVQPAKKTRTQKRNLYYVPWHTSLARESTISYVQGFRHTHDILRFHYECTSRVTTERLPTIGSIQAFCNAHVGEAVWRFVGDNQGWLYSDKHTGSTEHGVSYWSADLNLQPSSPISSIRTSGSYCVTTSLGPGKISVQDMSTPDRIFLLNLSGIYDIWTSELQGPALVLGASRKAVYISDINFSRSLEYLPTGSDVFAVARQETLVYAGTRNGSVERFDLRMPKRRSQKLFDSRFQGNSRSSVLHLGIIGDHELLMSHLNGDLMTFDLRFGLTSSQSSPLKVFHGHVNTHTRNLGIVVDQSNDFLFAAGQDLRIRGWSLRTGAQLIPPESSDDTQEQANPFQATFAGPVCALQVIQEVGTSGMSLWAASGHDLYQFHLGQHAIQ</sequence>
<proteinExistence type="predicted"/>
<dbReference type="Proteomes" id="UP000724874">
    <property type="component" value="Unassembled WGS sequence"/>
</dbReference>
<dbReference type="InterPro" id="IPR052254">
    <property type="entry name" value="CUL4-DDB1_E3_ligase_receptor"/>
</dbReference>
<comment type="caution">
    <text evidence="3">The sequence shown here is derived from an EMBL/GenBank/DDBJ whole genome shotgun (WGS) entry which is preliminary data.</text>
</comment>
<dbReference type="InterPro" id="IPR036322">
    <property type="entry name" value="WD40_repeat_dom_sf"/>
</dbReference>
<dbReference type="SUPFAM" id="SSF50978">
    <property type="entry name" value="WD40 repeat-like"/>
    <property type="match status" value="1"/>
</dbReference>
<keyword evidence="2" id="KW-0677">Repeat</keyword>
<name>A0A9P5NBP5_GYMJU</name>
<dbReference type="AlphaFoldDB" id="A0A9P5NBP5"/>